<feature type="domain" description="Protein kinase" evidence="8">
    <location>
        <begin position="900"/>
        <end position="1170"/>
    </location>
</feature>
<dbReference type="InterPro" id="IPR015943">
    <property type="entry name" value="WD40/YVTN_repeat-like_dom_sf"/>
</dbReference>
<dbReference type="InterPro" id="IPR000719">
    <property type="entry name" value="Prot_kinase_dom"/>
</dbReference>
<feature type="compositionally biased region" description="Polar residues" evidence="7">
    <location>
        <begin position="1231"/>
        <end position="1250"/>
    </location>
</feature>
<evidence type="ECO:0000256" key="5">
    <source>
        <dbReference type="PROSITE-ProRule" id="PRU10141"/>
    </source>
</evidence>
<evidence type="ECO:0000256" key="2">
    <source>
        <dbReference type="ARBA" id="ARBA00022741"/>
    </source>
</evidence>
<evidence type="ECO:0000256" key="7">
    <source>
        <dbReference type="SAM" id="MobiDB-lite"/>
    </source>
</evidence>
<evidence type="ECO:0000256" key="1">
    <source>
        <dbReference type="ARBA" id="ARBA00022679"/>
    </source>
</evidence>
<evidence type="ECO:0000313" key="10">
    <source>
        <dbReference type="Proteomes" id="UP000677668"/>
    </source>
</evidence>
<dbReference type="InterPro" id="IPR011110">
    <property type="entry name" value="Reg_prop"/>
</dbReference>
<dbReference type="Pfam" id="PF07494">
    <property type="entry name" value="Reg_prop"/>
    <property type="match status" value="2"/>
</dbReference>
<keyword evidence="10" id="KW-1185">Reference proteome</keyword>
<gene>
    <name evidence="9" type="ORF">J8C05_03820</name>
</gene>
<dbReference type="InterPro" id="IPR008271">
    <property type="entry name" value="Ser/Thr_kinase_AS"/>
</dbReference>
<sequence length="1250" mass="134216">MLRRFGQCLTWHITLWLGVALAGLPFSATADVRKAFPVLRPALTVFTDREGLPQNTVGAMACDAQGHLWVGTQDGLARYDGRGWQVVVLPAEAASHNIHALLPASDGALWVGTLDGLLRLQRGQWTVFGAGQASEAGGVPLREVYDLLEEATPQGQVVWAGGDGGVARFVSGRWERVPIRAQLPEVTVKCLARTVDATGQEVLWIGTTSRGLVRQVGETAQVLGQATGIPGEYITCLLPTQDADGQPQLWGGTQGGGLFLLDGQGHVRQRLTPDNTPLPNGRVQCLAEVRAADGRRHLWIGTDGGGVACYTGQDWRVYATKQGIPSERVFSLLPERGDITPGIWIGTGGGGLARCDLEGWQSITVNEGLPDRRVYAFLESAGREGNRCFWIGTSGGLLRAENGQLRTYTRKDGLPGDTVLSLAELPASNGGPPTVWAGCDGGLARLVGDRWQVEPTPCDGRRGTVYFSLAVAENAAGQPVLWAFTYDGVQYLENGRWQRSELPEFNDRHIPYRVERDPARPDVLWGSVYGLGVLRYADGQWTLLPRQGLSTDRLLGLGVFGTGDQAQLWVGTQSQGVLFRDLNQPQSAWRRFSTYSQPGLPNDFVYGVLMDARGRLYFMTNRGVAQWTPENGPGPNYQTRVFSMNQGLPSNECNQGAFYRDSAGRLWVGTVAGAAVYDPALETLPPVRSVVLEQTRVNGRPFELTAGQRLRHAENNLAFEYALLDFSEPDAIRYQVQLEGYDPAPSAWTTETRAVYTNVPSGTYTFRVWARDPHGRVIAMSPLAFQVLTPWWLTWWAWVGYVGCGFGAVYAGVRWRLRALERQNAELEAKVAERTAALAAAKAEVEAQNQALAAAKTEVERKNAALDEKVAALEASQRRADRIFSALAEALPGTVLDGKYRLGRKLGAGGYGVVFAGEHLGLQRGVAVKVFKPVAGNDSAEALERFRREGLLAAQIRDRHVVEVMDAGVSGEGMAYLVMELLEGYAVREEMRGGGLGVGRALRVCGAVCRGLAAAHGVGVVHRDVKPENVYVDWSGGEEVVKVVDFGIATVLERGGGGGLETLTGTGAVVGTPAYIAPERVVGGEYDGRADVYAVGVMLYEMVCGVLPFGGRGESGIRVLLAHVHDVPVGPGKMVAGLDEEVSGYMLRLLAKDAGERPTAAEAAAELERLADKVAAEGGVVRSGSLEREVSVSDTIQETLGGKAVAEGDATMATATSLSPKPAATPPEMPSSLTAPTDGADTSDTTGQPR</sequence>
<proteinExistence type="predicted"/>
<keyword evidence="2 5" id="KW-0547">Nucleotide-binding</keyword>
<dbReference type="InterPro" id="IPR017441">
    <property type="entry name" value="Protein_kinase_ATP_BS"/>
</dbReference>
<dbReference type="Gene3D" id="2.130.10.10">
    <property type="entry name" value="YVTN repeat-like/Quinoprotein amine dehydrogenase"/>
    <property type="match status" value="3"/>
</dbReference>
<dbReference type="PROSITE" id="PS00107">
    <property type="entry name" value="PROTEIN_KINASE_ATP"/>
    <property type="match status" value="1"/>
</dbReference>
<name>A0ABX8B4X3_9BACT</name>
<feature type="binding site" evidence="5">
    <location>
        <position position="929"/>
    </location>
    <ligand>
        <name>ATP</name>
        <dbReference type="ChEBI" id="CHEBI:30616"/>
    </ligand>
</feature>
<accession>A0ABX8B4X3</accession>
<dbReference type="Gene3D" id="3.30.200.20">
    <property type="entry name" value="Phosphorylase Kinase, domain 1"/>
    <property type="match status" value="1"/>
</dbReference>
<dbReference type="SUPFAM" id="SSF63829">
    <property type="entry name" value="Calcium-dependent phosphotriesterase"/>
    <property type="match status" value="2"/>
</dbReference>
<dbReference type="PROSITE" id="PS50011">
    <property type="entry name" value="PROTEIN_KINASE_DOM"/>
    <property type="match status" value="1"/>
</dbReference>
<dbReference type="Proteomes" id="UP000677668">
    <property type="component" value="Chromosome 1"/>
</dbReference>
<dbReference type="SMART" id="SM00220">
    <property type="entry name" value="S_TKc"/>
    <property type="match status" value="1"/>
</dbReference>
<dbReference type="PANTHER" id="PTHR43289:SF6">
    <property type="entry name" value="SERINE_THREONINE-PROTEIN KINASE NEKL-3"/>
    <property type="match status" value="1"/>
</dbReference>
<feature type="coiled-coil region" evidence="6">
    <location>
        <begin position="810"/>
        <end position="876"/>
    </location>
</feature>
<feature type="region of interest" description="Disordered" evidence="7">
    <location>
        <begin position="1201"/>
        <end position="1250"/>
    </location>
</feature>
<dbReference type="SUPFAM" id="SSF56112">
    <property type="entry name" value="Protein kinase-like (PK-like)"/>
    <property type="match status" value="1"/>
</dbReference>
<evidence type="ECO:0000313" key="9">
    <source>
        <dbReference type="EMBL" id="QUV94581.1"/>
    </source>
</evidence>
<keyword evidence="4 5" id="KW-0067">ATP-binding</keyword>
<dbReference type="RefSeq" id="WP_211422863.1">
    <property type="nucleotide sequence ID" value="NZ_CP072642.1"/>
</dbReference>
<evidence type="ECO:0000256" key="4">
    <source>
        <dbReference type="ARBA" id="ARBA00022840"/>
    </source>
</evidence>
<evidence type="ECO:0000259" key="8">
    <source>
        <dbReference type="PROSITE" id="PS50011"/>
    </source>
</evidence>
<evidence type="ECO:0000256" key="6">
    <source>
        <dbReference type="SAM" id="Coils"/>
    </source>
</evidence>
<keyword evidence="6" id="KW-0175">Coiled coil</keyword>
<dbReference type="Gene3D" id="2.60.40.10">
    <property type="entry name" value="Immunoglobulins"/>
    <property type="match status" value="1"/>
</dbReference>
<reference evidence="9 10" key="1">
    <citation type="submission" date="2021-03" db="EMBL/GenBank/DDBJ databases">
        <title>Genomic and phenotypic characterization of Chloracidobacterium isolates provides evidence for multiple species.</title>
        <authorList>
            <person name="Saini M.K."/>
            <person name="Costas A.M.G."/>
            <person name="Tank M."/>
            <person name="Bryant D.A."/>
        </authorList>
    </citation>
    <scope>NUCLEOTIDE SEQUENCE [LARGE SCALE GENOMIC DNA]</scope>
    <source>
        <strain evidence="9 10">N</strain>
    </source>
</reference>
<dbReference type="InterPro" id="IPR011123">
    <property type="entry name" value="Y_Y_Y"/>
</dbReference>
<dbReference type="SUPFAM" id="SSF110296">
    <property type="entry name" value="Oligoxyloglucan reducing end-specific cellobiohydrolase"/>
    <property type="match status" value="1"/>
</dbReference>
<dbReference type="EMBL" id="CP072642">
    <property type="protein sequence ID" value="QUV94581.1"/>
    <property type="molecule type" value="Genomic_DNA"/>
</dbReference>
<keyword evidence="3 9" id="KW-0418">Kinase</keyword>
<dbReference type="Pfam" id="PF00069">
    <property type="entry name" value="Pkinase"/>
    <property type="match status" value="1"/>
</dbReference>
<organism evidence="9 10">
    <name type="scientific">Chloracidobacterium sp. N</name>
    <dbReference type="NCBI Taxonomy" id="2821540"/>
    <lineage>
        <taxon>Bacteria</taxon>
        <taxon>Pseudomonadati</taxon>
        <taxon>Acidobacteriota</taxon>
        <taxon>Terriglobia</taxon>
        <taxon>Terriglobales</taxon>
        <taxon>Acidobacteriaceae</taxon>
        <taxon>Chloracidobacterium</taxon>
        <taxon>Chloracidobacterium aggregatum</taxon>
    </lineage>
</organism>
<dbReference type="CDD" id="cd14014">
    <property type="entry name" value="STKc_PknB_like"/>
    <property type="match status" value="1"/>
</dbReference>
<dbReference type="PROSITE" id="PS00108">
    <property type="entry name" value="PROTEIN_KINASE_ST"/>
    <property type="match status" value="1"/>
</dbReference>
<dbReference type="InterPro" id="IPR011009">
    <property type="entry name" value="Kinase-like_dom_sf"/>
</dbReference>
<dbReference type="GO" id="GO:0016301">
    <property type="term" value="F:kinase activity"/>
    <property type="evidence" value="ECO:0007669"/>
    <property type="project" value="UniProtKB-KW"/>
</dbReference>
<protein>
    <submittedName>
        <fullName evidence="9">Protein kinase</fullName>
    </submittedName>
</protein>
<dbReference type="InterPro" id="IPR013783">
    <property type="entry name" value="Ig-like_fold"/>
</dbReference>
<keyword evidence="1" id="KW-0808">Transferase</keyword>
<dbReference type="PANTHER" id="PTHR43289">
    <property type="entry name" value="MITOGEN-ACTIVATED PROTEIN KINASE KINASE KINASE 20-RELATED"/>
    <property type="match status" value="1"/>
</dbReference>
<dbReference type="Gene3D" id="1.10.510.10">
    <property type="entry name" value="Transferase(Phosphotransferase) domain 1"/>
    <property type="match status" value="1"/>
</dbReference>
<evidence type="ECO:0000256" key="3">
    <source>
        <dbReference type="ARBA" id="ARBA00022777"/>
    </source>
</evidence>
<dbReference type="Pfam" id="PF07495">
    <property type="entry name" value="Y_Y_Y"/>
    <property type="match status" value="1"/>
</dbReference>